<feature type="compositionally biased region" description="Polar residues" evidence="1">
    <location>
        <begin position="1"/>
        <end position="23"/>
    </location>
</feature>
<protein>
    <submittedName>
        <fullName evidence="2">Uncharacterized protein</fullName>
    </submittedName>
</protein>
<name>A0AAP0ELG6_9MAGN</name>
<evidence type="ECO:0000313" key="2">
    <source>
        <dbReference type="EMBL" id="KAK9092733.1"/>
    </source>
</evidence>
<feature type="region of interest" description="Disordered" evidence="1">
    <location>
        <begin position="1"/>
        <end position="37"/>
    </location>
</feature>
<proteinExistence type="predicted"/>
<evidence type="ECO:0000313" key="3">
    <source>
        <dbReference type="Proteomes" id="UP001420932"/>
    </source>
</evidence>
<gene>
    <name evidence="2" type="ORF">Syun_027644</name>
</gene>
<keyword evidence="3" id="KW-1185">Reference proteome</keyword>
<comment type="caution">
    <text evidence="2">The sequence shown here is derived from an EMBL/GenBank/DDBJ whole genome shotgun (WGS) entry which is preliminary data.</text>
</comment>
<dbReference type="EMBL" id="JBBNAF010000012">
    <property type="protein sequence ID" value="KAK9092733.1"/>
    <property type="molecule type" value="Genomic_DNA"/>
</dbReference>
<reference evidence="2 3" key="1">
    <citation type="submission" date="2024-01" db="EMBL/GenBank/DDBJ databases">
        <title>Genome assemblies of Stephania.</title>
        <authorList>
            <person name="Yang L."/>
        </authorList>
    </citation>
    <scope>NUCLEOTIDE SEQUENCE [LARGE SCALE GENOMIC DNA]</scope>
    <source>
        <strain evidence="2">YNDBR</strain>
        <tissue evidence="2">Leaf</tissue>
    </source>
</reference>
<evidence type="ECO:0000256" key="1">
    <source>
        <dbReference type="SAM" id="MobiDB-lite"/>
    </source>
</evidence>
<organism evidence="2 3">
    <name type="scientific">Stephania yunnanensis</name>
    <dbReference type="NCBI Taxonomy" id="152371"/>
    <lineage>
        <taxon>Eukaryota</taxon>
        <taxon>Viridiplantae</taxon>
        <taxon>Streptophyta</taxon>
        <taxon>Embryophyta</taxon>
        <taxon>Tracheophyta</taxon>
        <taxon>Spermatophyta</taxon>
        <taxon>Magnoliopsida</taxon>
        <taxon>Ranunculales</taxon>
        <taxon>Menispermaceae</taxon>
        <taxon>Menispermoideae</taxon>
        <taxon>Cissampelideae</taxon>
        <taxon>Stephania</taxon>
    </lineage>
</organism>
<dbReference type="AlphaFoldDB" id="A0AAP0ELG6"/>
<accession>A0AAP0ELG6</accession>
<sequence>MKTPRSNSNSLFPTLPRPNSKSLPNAHHCPLPRPKPKIKEATTHKFTEYLRRAEEVRAVIDDWGARAARNGDAAMKTKTGEVEVEGMRRMLSSRSCGRG</sequence>
<dbReference type="Proteomes" id="UP001420932">
    <property type="component" value="Unassembled WGS sequence"/>
</dbReference>